<dbReference type="AlphaFoldDB" id="A0A7G5C3D2"/>
<accession>A0A7G5C3D2</accession>
<reference evidence="1 2" key="1">
    <citation type="submission" date="2019-07" db="EMBL/GenBank/DDBJ databases">
        <authorList>
            <person name="Kim J.K."/>
            <person name="Cheong H.-M."/>
            <person name="Choi Y."/>
            <person name="Hwang K.J."/>
            <person name="Lee S."/>
            <person name="Choi C."/>
        </authorList>
    </citation>
    <scope>NUCLEOTIDE SEQUENCE [LARGE SCALE GENOMIC DNA]</scope>
    <source>
        <strain evidence="1 2">KS 22</strain>
    </source>
</reference>
<organism evidence="1 2">
    <name type="scientific">Cohnella cholangitidis</name>
    <dbReference type="NCBI Taxonomy" id="2598458"/>
    <lineage>
        <taxon>Bacteria</taxon>
        <taxon>Bacillati</taxon>
        <taxon>Bacillota</taxon>
        <taxon>Bacilli</taxon>
        <taxon>Bacillales</taxon>
        <taxon>Paenibacillaceae</taxon>
        <taxon>Cohnella</taxon>
    </lineage>
</organism>
<dbReference type="EMBL" id="CP041969">
    <property type="protein sequence ID" value="QMV43716.1"/>
    <property type="molecule type" value="Genomic_DNA"/>
</dbReference>
<sequence>MKRPGHEEIEAALAQIAATSSDYHVAETPERLLELSGMSASFVKIAVETKSVTPSELRLTVALFNQAADKWLRLYEAR</sequence>
<dbReference type="RefSeq" id="WP_182299955.1">
    <property type="nucleotide sequence ID" value="NZ_CP041969.1"/>
</dbReference>
<protein>
    <submittedName>
        <fullName evidence="1">Uncharacterized protein</fullName>
    </submittedName>
</protein>
<gene>
    <name evidence="1" type="ORF">FPL14_22995</name>
</gene>
<dbReference type="KEGG" id="cchl:FPL14_22995"/>
<dbReference type="Proteomes" id="UP000515679">
    <property type="component" value="Chromosome"/>
</dbReference>
<keyword evidence="2" id="KW-1185">Reference proteome</keyword>
<evidence type="ECO:0000313" key="2">
    <source>
        <dbReference type="Proteomes" id="UP000515679"/>
    </source>
</evidence>
<evidence type="ECO:0000313" key="1">
    <source>
        <dbReference type="EMBL" id="QMV43716.1"/>
    </source>
</evidence>
<name>A0A7G5C3D2_9BACL</name>
<proteinExistence type="predicted"/>